<evidence type="ECO:0000256" key="1">
    <source>
        <dbReference type="ARBA" id="ARBA00022723"/>
    </source>
</evidence>
<dbReference type="Pfam" id="PF03221">
    <property type="entry name" value="HTH_Tnp_Tc5"/>
    <property type="match status" value="1"/>
</dbReference>
<dbReference type="GO" id="GO:0000978">
    <property type="term" value="F:RNA polymerase II cis-regulatory region sequence-specific DNA binding"/>
    <property type="evidence" value="ECO:0007669"/>
    <property type="project" value="TreeGrafter"/>
</dbReference>
<sequence>AAGAPPAAAPAAPGPSTPTSTLADDLAAPGPSPPITSVASSNLPKVVMSVDDFYYGTFQGDLSLRKTQLMPAKTCGFTCLTCSYLAENNLRLMQHMLQHSALVGEKAAEDRNFCRFCYRQFSSSSQLQNHQEQVHGPAQSASMCRICEWAFETEPVFLSHMKSNHKPGEMPYVCQPPGLLTQVCSFRSSFYSDVLRHFASFHTDSRFLLCVFCLKVNRNPVSYQQHLLRHQVNQAFHCNRCRLQFVFLKDKMQHKLDNHRSFRRPVQLEGLPPGSKVTIRTYKKVRPPATSRLQSPSSLIQPISIKTEPQTPLIQTSLGKSRPSLSPPNRPQSRRVQASRTSRRVPERLRCVECGTFVSDFSAHYPSHVHCLLCPYSSCCSRAYAAHMIHHHVPPSKDKVVALHRVPPPCMFLLQCSTCGFRPWTADHMATHLRMNPEHYSATCRVRSKAPLWNVTDGEEEEPADDFLTLNPDSSGSAWKSAKCWERPGRGNTADSCILPFVRALGGGASGQTRGLPPETVWPCVGDALERHKRDGLPVDQRSSGSTGHRLEEVADQSSGEVEKERDDSLNARQLRIALFALCEGLHQASRSFSTDTRLIRLWLKEARKCFTRTEQEQAANADGSERMVAWVLSMREQQLPITESNLFHKASTLRKRGTFSDSFRISYDWAVGFMLQHRLGTQSIFKEASLARRLPPFLQVKVESFQQFTKQVIQVKKLPESLVAAMDELCLFVDLRVVQDKARCSEALELTGSVPLVTVYLAVLANGTMLPSLVMTNRTLAQKRVPEFMLLQDGADSLLVEEVLELWTSKVWIPHVSRPAQPQKSMLVLDRHREHLRDSFLTSISGAGTLPAMVPGGCSFRLQPLEVCLKPVLKFFLLSRWAQLTSGNPKELQESSPQQLQANVAQILVDWVTEALTHMNKLPELWRRSFHLADLLPRNHQMGREVDGLTNQKPGEVQSDLIKTLTETLLGPEALADISTGGPELEDEESTEEE</sequence>
<keyword evidence="4" id="KW-0862">Zinc</keyword>
<evidence type="ECO:0000313" key="11">
    <source>
        <dbReference type="Ensembl" id="ENSTNIP00000003807.1"/>
    </source>
</evidence>
<dbReference type="OMA" id="GMCRICE"/>
<dbReference type="InParanoid" id="H3C6D7"/>
<name>H3C6D7_TETNG</name>
<evidence type="ECO:0000259" key="9">
    <source>
        <dbReference type="PROSITE" id="PS50157"/>
    </source>
</evidence>
<evidence type="ECO:0000256" key="4">
    <source>
        <dbReference type="ARBA" id="ARBA00022833"/>
    </source>
</evidence>
<feature type="region of interest" description="Disordered" evidence="8">
    <location>
        <begin position="312"/>
        <end position="342"/>
    </location>
</feature>
<dbReference type="Gene3D" id="3.30.160.60">
    <property type="entry name" value="Classic Zinc Finger"/>
    <property type="match status" value="2"/>
</dbReference>
<dbReference type="InterPro" id="IPR004875">
    <property type="entry name" value="DDE_SF_endonuclease_dom"/>
</dbReference>
<dbReference type="GO" id="GO:0008270">
    <property type="term" value="F:zinc ion binding"/>
    <property type="evidence" value="ECO:0007669"/>
    <property type="project" value="UniProtKB-KW"/>
</dbReference>
<dbReference type="PROSITE" id="PS00028">
    <property type="entry name" value="ZINC_FINGER_C2H2_1"/>
    <property type="match status" value="3"/>
</dbReference>
<evidence type="ECO:0000256" key="5">
    <source>
        <dbReference type="ARBA" id="ARBA00023125"/>
    </source>
</evidence>
<reference evidence="12" key="1">
    <citation type="journal article" date="2004" name="Nature">
        <title>Genome duplication in the teleost fish Tetraodon nigroviridis reveals the early vertebrate proto-karyotype.</title>
        <authorList>
            <person name="Jaillon O."/>
            <person name="Aury J.-M."/>
            <person name="Brunet F."/>
            <person name="Petit J.-L."/>
            <person name="Stange-Thomann N."/>
            <person name="Mauceli E."/>
            <person name="Bouneau L."/>
            <person name="Fischer C."/>
            <person name="Ozouf-Costaz C."/>
            <person name="Bernot A."/>
            <person name="Nicaud S."/>
            <person name="Jaffe D."/>
            <person name="Fisher S."/>
            <person name="Lutfalla G."/>
            <person name="Dossat C."/>
            <person name="Segurens B."/>
            <person name="Dasilva C."/>
            <person name="Salanoubat M."/>
            <person name="Levy M."/>
            <person name="Boudet N."/>
            <person name="Castellano S."/>
            <person name="Anthouard V."/>
            <person name="Jubin C."/>
            <person name="Castelli V."/>
            <person name="Katinka M."/>
            <person name="Vacherie B."/>
            <person name="Biemont C."/>
            <person name="Skalli Z."/>
            <person name="Cattolico L."/>
            <person name="Poulain J."/>
            <person name="De Berardinis V."/>
            <person name="Cruaud C."/>
            <person name="Duprat S."/>
            <person name="Brottier P."/>
            <person name="Coutanceau J.-P."/>
            <person name="Gouzy J."/>
            <person name="Parra G."/>
            <person name="Lardier G."/>
            <person name="Chapple C."/>
            <person name="McKernan K.J."/>
            <person name="McEwan P."/>
            <person name="Bosak S."/>
            <person name="Kellis M."/>
            <person name="Volff J.-N."/>
            <person name="Guigo R."/>
            <person name="Zody M.C."/>
            <person name="Mesirov J."/>
            <person name="Lindblad-Toh K."/>
            <person name="Birren B."/>
            <person name="Nusbaum C."/>
            <person name="Kahn D."/>
            <person name="Robinson-Rechavi M."/>
            <person name="Laudet V."/>
            <person name="Schachter V."/>
            <person name="Quetier F."/>
            <person name="Saurin W."/>
            <person name="Scarpelli C."/>
            <person name="Wincker P."/>
            <person name="Lander E.S."/>
            <person name="Weissenbach J."/>
            <person name="Roest Crollius H."/>
        </authorList>
    </citation>
    <scope>NUCLEOTIDE SEQUENCE [LARGE SCALE GENOMIC DNA]</scope>
</reference>
<dbReference type="InterPro" id="IPR013087">
    <property type="entry name" value="Znf_C2H2_type"/>
</dbReference>
<evidence type="ECO:0000256" key="8">
    <source>
        <dbReference type="SAM" id="MobiDB-lite"/>
    </source>
</evidence>
<feature type="domain" description="C2H2-type" evidence="9">
    <location>
        <begin position="112"/>
        <end position="140"/>
    </location>
</feature>
<dbReference type="PANTHER" id="PTHR24388:SF45">
    <property type="entry name" value="POGO TRANSPOSABLE ELEMENT DERIVED WITH ZNF DOMAIN"/>
    <property type="match status" value="1"/>
</dbReference>
<evidence type="ECO:0000259" key="10">
    <source>
        <dbReference type="PROSITE" id="PS51253"/>
    </source>
</evidence>
<dbReference type="PROSITE" id="PS51253">
    <property type="entry name" value="HTH_CENPB"/>
    <property type="match status" value="1"/>
</dbReference>
<feature type="region of interest" description="Disordered" evidence="8">
    <location>
        <begin position="533"/>
        <end position="567"/>
    </location>
</feature>
<dbReference type="InterPro" id="IPR057618">
    <property type="entry name" value="Znf_POGZ/Z280C-D-like"/>
</dbReference>
<dbReference type="Ensembl" id="ENSTNIT00000002223.1">
    <property type="protein sequence ID" value="ENSTNIP00000003807.1"/>
    <property type="gene ID" value="ENSTNIG00000002941.1"/>
</dbReference>
<dbReference type="InterPro" id="IPR006600">
    <property type="entry name" value="HTH_CenpB_DNA-bd_dom"/>
</dbReference>
<keyword evidence="2" id="KW-0677">Repeat</keyword>
<dbReference type="STRING" id="99883.ENSTNIP00000003807"/>
<dbReference type="Pfam" id="PF25429">
    <property type="entry name" value="zf-POGZ"/>
    <property type="match status" value="1"/>
</dbReference>
<feature type="compositionally biased region" description="Low complexity" evidence="8">
    <location>
        <begin position="1"/>
        <end position="11"/>
    </location>
</feature>
<dbReference type="PROSITE" id="PS50157">
    <property type="entry name" value="ZINC_FINGER_C2H2_2"/>
    <property type="match status" value="1"/>
</dbReference>
<evidence type="ECO:0000256" key="3">
    <source>
        <dbReference type="ARBA" id="ARBA00022771"/>
    </source>
</evidence>
<keyword evidence="12" id="KW-1185">Reference proteome</keyword>
<protein>
    <recommendedName>
        <fullName evidence="13">Pogo transposable element derived with ZNF domain b</fullName>
    </recommendedName>
</protein>
<feature type="region of interest" description="Disordered" evidence="8">
    <location>
        <begin position="973"/>
        <end position="995"/>
    </location>
</feature>
<evidence type="ECO:0000256" key="7">
    <source>
        <dbReference type="PROSITE-ProRule" id="PRU00042"/>
    </source>
</evidence>
<dbReference type="InterPro" id="IPR050527">
    <property type="entry name" value="Snail/Krueppel_Znf"/>
</dbReference>
<dbReference type="AlphaFoldDB" id="H3C6D7"/>
<accession>H3C6D7</accession>
<reference evidence="11" key="2">
    <citation type="submission" date="2025-08" db="UniProtKB">
        <authorList>
            <consortium name="Ensembl"/>
        </authorList>
    </citation>
    <scope>IDENTIFICATION</scope>
</reference>
<dbReference type="Proteomes" id="UP000007303">
    <property type="component" value="Unassembled WGS sequence"/>
</dbReference>
<dbReference type="SMART" id="SM00355">
    <property type="entry name" value="ZnF_C2H2"/>
    <property type="match status" value="8"/>
</dbReference>
<dbReference type="PANTHER" id="PTHR24388">
    <property type="entry name" value="ZINC FINGER PROTEIN"/>
    <property type="match status" value="1"/>
</dbReference>
<reference evidence="11" key="3">
    <citation type="submission" date="2025-09" db="UniProtKB">
        <authorList>
            <consortium name="Ensembl"/>
        </authorList>
    </citation>
    <scope>IDENTIFICATION</scope>
</reference>
<keyword evidence="3 7" id="KW-0863">Zinc-finger</keyword>
<dbReference type="GeneTree" id="ENSGT00940000163854"/>
<proteinExistence type="predicted"/>
<evidence type="ECO:0000256" key="2">
    <source>
        <dbReference type="ARBA" id="ARBA00022737"/>
    </source>
</evidence>
<organism evidence="11 12">
    <name type="scientific">Tetraodon nigroviridis</name>
    <name type="common">Spotted green pufferfish</name>
    <name type="synonym">Chelonodon nigroviridis</name>
    <dbReference type="NCBI Taxonomy" id="99883"/>
    <lineage>
        <taxon>Eukaryota</taxon>
        <taxon>Metazoa</taxon>
        <taxon>Chordata</taxon>
        <taxon>Craniata</taxon>
        <taxon>Vertebrata</taxon>
        <taxon>Euteleostomi</taxon>
        <taxon>Actinopterygii</taxon>
        <taxon>Neopterygii</taxon>
        <taxon>Teleostei</taxon>
        <taxon>Neoteleostei</taxon>
        <taxon>Acanthomorphata</taxon>
        <taxon>Eupercaria</taxon>
        <taxon>Tetraodontiformes</taxon>
        <taxon>Tetradontoidea</taxon>
        <taxon>Tetraodontidae</taxon>
        <taxon>Tetraodon</taxon>
    </lineage>
</organism>
<feature type="domain" description="HTH CENPB-type" evidence="10">
    <location>
        <begin position="612"/>
        <end position="684"/>
    </location>
</feature>
<dbReference type="Pfam" id="PF03184">
    <property type="entry name" value="DDE_1"/>
    <property type="match status" value="1"/>
</dbReference>
<feature type="compositionally biased region" description="Acidic residues" evidence="8">
    <location>
        <begin position="985"/>
        <end position="995"/>
    </location>
</feature>
<evidence type="ECO:0000256" key="6">
    <source>
        <dbReference type="ARBA" id="ARBA00023242"/>
    </source>
</evidence>
<keyword evidence="1" id="KW-0479">Metal-binding</keyword>
<evidence type="ECO:0000313" key="12">
    <source>
        <dbReference type="Proteomes" id="UP000007303"/>
    </source>
</evidence>
<keyword evidence="6" id="KW-0539">Nucleus</keyword>
<evidence type="ECO:0008006" key="13">
    <source>
        <dbReference type="Google" id="ProtNLM"/>
    </source>
</evidence>
<dbReference type="SMART" id="SM00674">
    <property type="entry name" value="CENPB"/>
    <property type="match status" value="1"/>
</dbReference>
<feature type="region of interest" description="Disordered" evidence="8">
    <location>
        <begin position="1"/>
        <end position="35"/>
    </location>
</feature>
<dbReference type="GO" id="GO:0000981">
    <property type="term" value="F:DNA-binding transcription factor activity, RNA polymerase II-specific"/>
    <property type="evidence" value="ECO:0007669"/>
    <property type="project" value="TreeGrafter"/>
</dbReference>
<keyword evidence="5" id="KW-0238">DNA-binding</keyword>